<dbReference type="OrthoDB" id="3557340at2"/>
<comment type="subcellular location">
    <subcellularLocation>
        <location evidence="1">Cell membrane</location>
    </subcellularLocation>
</comment>
<evidence type="ECO:0000313" key="11">
    <source>
        <dbReference type="Proteomes" id="UP000270697"/>
    </source>
</evidence>
<evidence type="ECO:0000256" key="5">
    <source>
        <dbReference type="ARBA" id="ARBA00022989"/>
    </source>
</evidence>
<feature type="transmembrane region" description="Helical" evidence="7">
    <location>
        <begin position="17"/>
        <end position="34"/>
    </location>
</feature>
<name>A0A1I5GNQ8_9PSEU</name>
<gene>
    <name evidence="8" type="ORF">ATL45_5857</name>
    <name evidence="9" type="ORF">SAMN05421805_11396</name>
</gene>
<evidence type="ECO:0000256" key="2">
    <source>
        <dbReference type="ARBA" id="ARBA00007531"/>
    </source>
</evidence>
<evidence type="ECO:0000313" key="10">
    <source>
        <dbReference type="Proteomes" id="UP000199398"/>
    </source>
</evidence>
<protein>
    <submittedName>
        <fullName evidence="8 9">Membrane protein</fullName>
    </submittedName>
</protein>
<dbReference type="AlphaFoldDB" id="A0A1I5GNQ8"/>
<dbReference type="InterPro" id="IPR038468">
    <property type="entry name" value="MmpS_C"/>
</dbReference>
<feature type="transmembrane region" description="Helical" evidence="7">
    <location>
        <begin position="69"/>
        <end position="93"/>
    </location>
</feature>
<keyword evidence="4 7" id="KW-0812">Transmembrane</keyword>
<evidence type="ECO:0000256" key="6">
    <source>
        <dbReference type="ARBA" id="ARBA00023136"/>
    </source>
</evidence>
<dbReference type="Proteomes" id="UP000270697">
    <property type="component" value="Unassembled WGS sequence"/>
</dbReference>
<dbReference type="Proteomes" id="UP000199398">
    <property type="component" value="Unassembled WGS sequence"/>
</dbReference>
<keyword evidence="5 7" id="KW-1133">Transmembrane helix</keyword>
<dbReference type="EMBL" id="FOUP01000013">
    <property type="protein sequence ID" value="SFO37540.1"/>
    <property type="molecule type" value="Genomic_DNA"/>
</dbReference>
<evidence type="ECO:0000256" key="4">
    <source>
        <dbReference type="ARBA" id="ARBA00022692"/>
    </source>
</evidence>
<feature type="transmembrane region" description="Helical" evidence="7">
    <location>
        <begin position="40"/>
        <end position="57"/>
    </location>
</feature>
<proteinExistence type="inferred from homology"/>
<dbReference type="Pfam" id="PF05423">
    <property type="entry name" value="Mycobact_memb"/>
    <property type="match status" value="1"/>
</dbReference>
<evidence type="ECO:0000256" key="1">
    <source>
        <dbReference type="ARBA" id="ARBA00004236"/>
    </source>
</evidence>
<evidence type="ECO:0000313" key="9">
    <source>
        <dbReference type="EMBL" id="SFO37540.1"/>
    </source>
</evidence>
<keyword evidence="6 7" id="KW-0472">Membrane</keyword>
<keyword evidence="11" id="KW-1185">Reference proteome</keyword>
<reference evidence="9 10" key="1">
    <citation type="submission" date="2016-10" db="EMBL/GenBank/DDBJ databases">
        <authorList>
            <person name="de Groot N.N."/>
        </authorList>
    </citation>
    <scope>NUCLEOTIDE SEQUENCE [LARGE SCALE GENOMIC DNA]</scope>
    <source>
        <strain evidence="9 10">CPCC 201259</strain>
    </source>
</reference>
<dbReference type="GO" id="GO:0005886">
    <property type="term" value="C:plasma membrane"/>
    <property type="evidence" value="ECO:0007669"/>
    <property type="project" value="UniProtKB-SubCell"/>
</dbReference>
<dbReference type="Gene3D" id="2.60.40.2880">
    <property type="entry name" value="MmpS1-5, C-terminal soluble domain"/>
    <property type="match status" value="1"/>
</dbReference>
<reference evidence="8 11" key="2">
    <citation type="submission" date="2018-10" db="EMBL/GenBank/DDBJ databases">
        <title>Sequencing the genomes of 1000 actinobacteria strains.</title>
        <authorList>
            <person name="Klenk H.-P."/>
        </authorList>
    </citation>
    <scope>NUCLEOTIDE SEQUENCE [LARGE SCALE GENOMIC DNA]</scope>
    <source>
        <strain evidence="8 11">DSM 45119</strain>
    </source>
</reference>
<sequence>MTQVADPYPHTAPPRNGFGITALVLALIGLVFGFLPLTGFLALILGALAVLFGLLGVARTRKGLATNKIMSWVGTALGGLSLVIGIWGVVIVYQVTEQLVRDLDEISTGLQTPPAPGQGNTPADVVPAAPEAEAGPSVVRYEVDGTGTALTINYSTANGGGFSSESVTDARLPWSVEVPVNPEGFTSYDLMASNDENGGTITCRILVNGQVVQEATSKGPYQMVMCMR</sequence>
<dbReference type="STRING" id="455193.SAMN05421805_11396"/>
<dbReference type="EMBL" id="RBXX01000002">
    <property type="protein sequence ID" value="RKT87439.1"/>
    <property type="molecule type" value="Genomic_DNA"/>
</dbReference>
<keyword evidence="3" id="KW-1003">Cell membrane</keyword>
<accession>A0A1I5GNQ8</accession>
<evidence type="ECO:0000313" key="8">
    <source>
        <dbReference type="EMBL" id="RKT87439.1"/>
    </source>
</evidence>
<comment type="similarity">
    <text evidence="2">Belongs to the MmpS family.</text>
</comment>
<evidence type="ECO:0000256" key="3">
    <source>
        <dbReference type="ARBA" id="ARBA00022475"/>
    </source>
</evidence>
<organism evidence="9 10">
    <name type="scientific">Saccharopolyspora antimicrobica</name>
    <dbReference type="NCBI Taxonomy" id="455193"/>
    <lineage>
        <taxon>Bacteria</taxon>
        <taxon>Bacillati</taxon>
        <taxon>Actinomycetota</taxon>
        <taxon>Actinomycetes</taxon>
        <taxon>Pseudonocardiales</taxon>
        <taxon>Pseudonocardiaceae</taxon>
        <taxon>Saccharopolyspora</taxon>
    </lineage>
</organism>
<dbReference type="InterPro" id="IPR008693">
    <property type="entry name" value="MmpS"/>
</dbReference>
<evidence type="ECO:0000256" key="7">
    <source>
        <dbReference type="SAM" id="Phobius"/>
    </source>
</evidence>
<dbReference type="RefSeq" id="WP_121505419.1">
    <property type="nucleotide sequence ID" value="NZ_FOUP01000013.1"/>
</dbReference>